<dbReference type="Proteomes" id="UP000499080">
    <property type="component" value="Unassembled WGS sequence"/>
</dbReference>
<comment type="caution">
    <text evidence="1">The sequence shown here is derived from an EMBL/GenBank/DDBJ whole genome shotgun (WGS) entry which is preliminary data.</text>
</comment>
<sequence length="98" mass="11835">MRRVIPLQVFKSDESDLFWKKVPKENVHYIGGKSTARTYWVSITKRPYFKVVYRRHYCSESCEILWGTSWRLGNLFEQQQQKMVQNFTARGRFKLEVP</sequence>
<accession>A0A4Y2TEL2</accession>
<proteinExistence type="predicted"/>
<dbReference type="EMBL" id="BGPR01028060">
    <property type="protein sequence ID" value="GBN98977.1"/>
    <property type="molecule type" value="Genomic_DNA"/>
</dbReference>
<reference evidence="1 2" key="1">
    <citation type="journal article" date="2019" name="Sci. Rep.">
        <title>Orb-weaving spider Araneus ventricosus genome elucidates the spidroin gene catalogue.</title>
        <authorList>
            <person name="Kono N."/>
            <person name="Nakamura H."/>
            <person name="Ohtoshi R."/>
            <person name="Moran D.A.P."/>
            <person name="Shinohara A."/>
            <person name="Yoshida Y."/>
            <person name="Fujiwara M."/>
            <person name="Mori M."/>
            <person name="Tomita M."/>
            <person name="Arakawa K."/>
        </authorList>
    </citation>
    <scope>NUCLEOTIDE SEQUENCE [LARGE SCALE GENOMIC DNA]</scope>
</reference>
<dbReference type="AlphaFoldDB" id="A0A4Y2TEL2"/>
<evidence type="ECO:0000313" key="1">
    <source>
        <dbReference type="EMBL" id="GBN98977.1"/>
    </source>
</evidence>
<gene>
    <name evidence="1" type="ORF">AVEN_9083_1</name>
</gene>
<evidence type="ECO:0000313" key="2">
    <source>
        <dbReference type="Proteomes" id="UP000499080"/>
    </source>
</evidence>
<organism evidence="1 2">
    <name type="scientific">Araneus ventricosus</name>
    <name type="common">Orbweaver spider</name>
    <name type="synonym">Epeira ventricosa</name>
    <dbReference type="NCBI Taxonomy" id="182803"/>
    <lineage>
        <taxon>Eukaryota</taxon>
        <taxon>Metazoa</taxon>
        <taxon>Ecdysozoa</taxon>
        <taxon>Arthropoda</taxon>
        <taxon>Chelicerata</taxon>
        <taxon>Arachnida</taxon>
        <taxon>Araneae</taxon>
        <taxon>Araneomorphae</taxon>
        <taxon>Entelegynae</taxon>
        <taxon>Araneoidea</taxon>
        <taxon>Araneidae</taxon>
        <taxon>Araneus</taxon>
    </lineage>
</organism>
<name>A0A4Y2TEL2_ARAVE</name>
<protein>
    <submittedName>
        <fullName evidence="1">Uncharacterized protein</fullName>
    </submittedName>
</protein>
<keyword evidence="2" id="KW-1185">Reference proteome</keyword>